<dbReference type="STRING" id="1029756.W911_00585"/>
<dbReference type="EMBL" id="CP006912">
    <property type="protein sequence ID" value="AHB47231.1"/>
    <property type="molecule type" value="Genomic_DNA"/>
</dbReference>
<dbReference type="InterPro" id="IPR027372">
    <property type="entry name" value="Phytase-like_dom"/>
</dbReference>
<evidence type="ECO:0000313" key="3">
    <source>
        <dbReference type="Proteomes" id="UP000018542"/>
    </source>
</evidence>
<protein>
    <recommendedName>
        <fullName evidence="1">Phytase-like domain-containing protein</fullName>
    </recommendedName>
</protein>
<proteinExistence type="predicted"/>
<dbReference type="KEGG" id="hni:W911_00585"/>
<organism evidence="2 3">
    <name type="scientific">Hyphomicrobium nitrativorans NL23</name>
    <dbReference type="NCBI Taxonomy" id="1029756"/>
    <lineage>
        <taxon>Bacteria</taxon>
        <taxon>Pseudomonadati</taxon>
        <taxon>Pseudomonadota</taxon>
        <taxon>Alphaproteobacteria</taxon>
        <taxon>Hyphomicrobiales</taxon>
        <taxon>Hyphomicrobiaceae</taxon>
        <taxon>Hyphomicrobium</taxon>
    </lineage>
</organism>
<reference evidence="2 3" key="1">
    <citation type="journal article" date="2014" name="Genome Announc.">
        <title>Complete Genome Sequence of Hyphomicrobium nitrativorans Strain NL23, a Denitrifying Bacterium Isolated from Biofilm of a Methanol-Fed Denitrification System Treating Seawater at the Montreal Biodome.</title>
        <authorList>
            <person name="Martineau C."/>
            <person name="Villeneuve C."/>
            <person name="Mauffrey F."/>
            <person name="Villemur R."/>
        </authorList>
    </citation>
    <scope>NUCLEOTIDE SEQUENCE [LARGE SCALE GENOMIC DNA]</scope>
    <source>
        <strain evidence="2">NL23</strain>
    </source>
</reference>
<dbReference type="OrthoDB" id="9798693at2"/>
<dbReference type="Pfam" id="PF13449">
    <property type="entry name" value="Phytase-like"/>
    <property type="match status" value="1"/>
</dbReference>
<accession>V5S8Y9</accession>
<dbReference type="RefSeq" id="WP_023785567.1">
    <property type="nucleotide sequence ID" value="NC_022997.1"/>
</dbReference>
<gene>
    <name evidence="2" type="ORF">W911_00585</name>
</gene>
<evidence type="ECO:0000313" key="2">
    <source>
        <dbReference type="EMBL" id="AHB47231.1"/>
    </source>
</evidence>
<dbReference type="AlphaFoldDB" id="V5S8Y9"/>
<name>V5S8Y9_9HYPH</name>
<dbReference type="InterPro" id="IPR014567">
    <property type="entry name" value="UCP031900"/>
</dbReference>
<dbReference type="HOGENOM" id="CLU_059147_0_0_5"/>
<evidence type="ECO:0000259" key="1">
    <source>
        <dbReference type="Pfam" id="PF13449"/>
    </source>
</evidence>
<keyword evidence="3" id="KW-1185">Reference proteome</keyword>
<dbReference type="PIRSF" id="PIRSF031900">
    <property type="entry name" value="UCP031900"/>
    <property type="match status" value="1"/>
</dbReference>
<sequence>MRTSWVAAVAVGLLVVIGAGPATAFLKKDTSKLTPHDIEVRATPIANFARGETDAILKGRLAWRGGLVLTSFSEYFGGWSGLRLDAEGKRFVAISDAGLWMTGALAYDEQERPKALRETRIGPLLALDGKPLRRMRDRDAEALALASGTISKGTAYIAFEQNDRIGIFDVSEKGFGPPRAYIQMPDEKRRMRLDGIEALTVLKGGPRKGALVAFTENPLRGDKVQRGWIWIKGVPKGFTMEGIGDFSITDAASLEDGSVLLLERRFRWLEGLRIRLRHIAAGSIRPGAAVTGELLLEADLSHEIDNLEGLAVSRGSSGETVITMISDDNFNRFLQRTVLLQFTLKERETADAESALSEAEKN</sequence>
<dbReference type="PATRIC" id="fig|1029756.8.peg.125"/>
<feature type="domain" description="Phytase-like" evidence="1">
    <location>
        <begin position="75"/>
        <end position="330"/>
    </location>
</feature>
<dbReference type="Proteomes" id="UP000018542">
    <property type="component" value="Chromosome"/>
</dbReference>